<gene>
    <name evidence="1" type="ORF">JMJ77_005653</name>
</gene>
<accession>A0A9P7RH56</accession>
<evidence type="ECO:0000313" key="2">
    <source>
        <dbReference type="Proteomes" id="UP000699042"/>
    </source>
</evidence>
<evidence type="ECO:0000313" key="1">
    <source>
        <dbReference type="EMBL" id="KAG7058276.1"/>
    </source>
</evidence>
<dbReference type="AlphaFoldDB" id="A0A9P7RH56"/>
<comment type="caution">
    <text evidence="1">The sequence shown here is derived from an EMBL/GenBank/DDBJ whole genome shotgun (WGS) entry which is preliminary data.</text>
</comment>
<proteinExistence type="predicted"/>
<sequence length="34" mass="3977">MSYPESQEVRSPRLLFLRRNSTFNSPNSRELAGH</sequence>
<dbReference type="Proteomes" id="UP000699042">
    <property type="component" value="Unassembled WGS sequence"/>
</dbReference>
<keyword evidence="2" id="KW-1185">Reference proteome</keyword>
<reference evidence="1" key="1">
    <citation type="submission" date="2021-05" db="EMBL/GenBank/DDBJ databases">
        <title>Comparative genomics of three Colletotrichum scovillei strains and genetic complementation revealed genes involved fungal growth and virulence on chili pepper.</title>
        <authorList>
            <person name="Hsieh D.-K."/>
            <person name="Chuang S.-C."/>
            <person name="Chen C.-Y."/>
            <person name="Chao Y.-T."/>
            <person name="Lu M.-Y.J."/>
            <person name="Lee M.-H."/>
            <person name="Shih M.-C."/>
        </authorList>
    </citation>
    <scope>NUCLEOTIDE SEQUENCE</scope>
    <source>
        <strain evidence="1">Coll-153</strain>
    </source>
</reference>
<organism evidence="1 2">
    <name type="scientific">Colletotrichum scovillei</name>
    <dbReference type="NCBI Taxonomy" id="1209932"/>
    <lineage>
        <taxon>Eukaryota</taxon>
        <taxon>Fungi</taxon>
        <taxon>Dikarya</taxon>
        <taxon>Ascomycota</taxon>
        <taxon>Pezizomycotina</taxon>
        <taxon>Sordariomycetes</taxon>
        <taxon>Hypocreomycetidae</taxon>
        <taxon>Glomerellales</taxon>
        <taxon>Glomerellaceae</taxon>
        <taxon>Colletotrichum</taxon>
        <taxon>Colletotrichum acutatum species complex</taxon>
    </lineage>
</organism>
<protein>
    <submittedName>
        <fullName evidence="1">Uncharacterized protein</fullName>
    </submittedName>
</protein>
<name>A0A9P7RH56_9PEZI</name>
<dbReference type="EMBL" id="JAESDN010000001">
    <property type="protein sequence ID" value="KAG7058276.1"/>
    <property type="molecule type" value="Genomic_DNA"/>
</dbReference>